<evidence type="ECO:0000256" key="3">
    <source>
        <dbReference type="ARBA" id="ARBA00034478"/>
    </source>
</evidence>
<evidence type="ECO:0000256" key="4">
    <source>
        <dbReference type="PROSITE-ProRule" id="PRU00333"/>
    </source>
</evidence>
<proteinExistence type="predicted"/>
<comment type="cofactor">
    <cofactor evidence="4">
        <name>Zn(2+)</name>
        <dbReference type="ChEBI" id="CHEBI:29105"/>
    </cofactor>
</comment>
<protein>
    <recommendedName>
        <fullName evidence="5">Hcy-binding domain-containing protein</fullName>
    </recommendedName>
</protein>
<name>A0A1X7SVT7_AMPQE</name>
<dbReference type="GO" id="GO:0032259">
    <property type="term" value="P:methylation"/>
    <property type="evidence" value="ECO:0007669"/>
    <property type="project" value="UniProtKB-KW"/>
</dbReference>
<dbReference type="PANTHER" id="PTHR11103:SF18">
    <property type="entry name" value="SLR1189 PROTEIN"/>
    <property type="match status" value="1"/>
</dbReference>
<dbReference type="SUPFAM" id="SSF82282">
    <property type="entry name" value="Homocysteine S-methyltransferase"/>
    <property type="match status" value="2"/>
</dbReference>
<feature type="domain" description="Hcy-binding" evidence="5">
    <location>
        <begin position="125"/>
        <end position="435"/>
    </location>
</feature>
<evidence type="ECO:0000313" key="6">
    <source>
        <dbReference type="EnsemblMetazoa" id="Aqu2.1.06102_001"/>
    </source>
</evidence>
<dbReference type="STRING" id="400682.A0A1X7SVT7"/>
<dbReference type="GO" id="GO:0008168">
    <property type="term" value="F:methyltransferase activity"/>
    <property type="evidence" value="ECO:0007669"/>
    <property type="project" value="UniProtKB-UniRule"/>
</dbReference>
<reference evidence="6" key="1">
    <citation type="submission" date="2017-05" db="UniProtKB">
        <authorList>
            <consortium name="EnsemblMetazoa"/>
        </authorList>
    </citation>
    <scope>IDENTIFICATION</scope>
</reference>
<dbReference type="OrthoDB" id="261426at2759"/>
<dbReference type="PANTHER" id="PTHR11103">
    <property type="entry name" value="SLR1189 PROTEIN"/>
    <property type="match status" value="1"/>
</dbReference>
<organism evidence="6">
    <name type="scientific">Amphimedon queenslandica</name>
    <name type="common">Sponge</name>
    <dbReference type="NCBI Taxonomy" id="400682"/>
    <lineage>
        <taxon>Eukaryota</taxon>
        <taxon>Metazoa</taxon>
        <taxon>Porifera</taxon>
        <taxon>Demospongiae</taxon>
        <taxon>Heteroscleromorpha</taxon>
        <taxon>Haplosclerida</taxon>
        <taxon>Niphatidae</taxon>
        <taxon>Amphimedon</taxon>
    </lineage>
</organism>
<dbReference type="InterPro" id="IPR003726">
    <property type="entry name" value="HCY_dom"/>
</dbReference>
<dbReference type="Pfam" id="PF02574">
    <property type="entry name" value="S-methyl_trans"/>
    <property type="match status" value="1"/>
</dbReference>
<dbReference type="InterPro" id="IPR036589">
    <property type="entry name" value="HCY_dom_sf"/>
</dbReference>
<evidence type="ECO:0000256" key="2">
    <source>
        <dbReference type="ARBA" id="ARBA00022679"/>
    </source>
</evidence>
<feature type="binding site" evidence="4">
    <location>
        <position position="420"/>
    </location>
    <ligand>
        <name>Zn(2+)</name>
        <dbReference type="ChEBI" id="CHEBI:29105"/>
    </ligand>
</feature>
<sequence>MTLELVNDIVQVCPPEKIGALPIAYRTTPKEPGFMDLTDSICPANNPVYPRGMEPFCVSPAEIESFTKSCTSLGMKYLGICCGNSGELTRTMAETMGRRPPASRSTRKDLNINWSMASRRLLKSRGLQERLNAGESILCAEGYLLALSRRGYITHGVWVPEFILEDPAILKSVHYEMAHAGSDVIEAFQYNTHREKMKQIGREDDIEKINRTALKIAREVAEEKNLLFAGGISNTNQYVKGETEEKVRAMFEEQVRWSKEEGVDYMIGETFSFLGEAQIALEVIQSFDLPAVVTLTVYTARGEDGVVRTRDGVPIGEACKDLIDRGVTITGVNCTRGPEMTLELVNDIVQVCPPEKIGALPIAYRTTPKEPSFMDLTDSICPANNPVYPRGMEPFCISPVEIESFTKSCTSLGMKYLGICCGNSGELTRTMAETMGRKPPASRYLDHTQFGFLMKLKMSGEL</sequence>
<dbReference type="OMA" id="YIVAERF"/>
<feature type="binding site" evidence="4">
    <location>
        <position position="421"/>
    </location>
    <ligand>
        <name>Zn(2+)</name>
        <dbReference type="ChEBI" id="CHEBI:29105"/>
    </ligand>
</feature>
<keyword evidence="4" id="KW-0862">Zinc</keyword>
<keyword evidence="2 4" id="KW-0808">Transferase</keyword>
<dbReference type="AlphaFoldDB" id="A0A1X7SVT7"/>
<dbReference type="PROSITE" id="PS50970">
    <property type="entry name" value="HCY"/>
    <property type="match status" value="1"/>
</dbReference>
<dbReference type="Gene3D" id="3.20.20.330">
    <property type="entry name" value="Homocysteine-binding-like domain"/>
    <property type="match status" value="2"/>
</dbReference>
<dbReference type="GO" id="GO:0046872">
    <property type="term" value="F:metal ion binding"/>
    <property type="evidence" value="ECO:0007669"/>
    <property type="project" value="UniProtKB-KW"/>
</dbReference>
<dbReference type="EnsemblMetazoa" id="Aqu2.1.06102_001">
    <property type="protein sequence ID" value="Aqu2.1.06102_001"/>
    <property type="gene ID" value="Aqu2.1.06102"/>
</dbReference>
<keyword evidence="4" id="KW-0479">Metal-binding</keyword>
<accession>A0A1X7SVT7</accession>
<feature type="binding site" evidence="4">
    <location>
        <position position="334"/>
    </location>
    <ligand>
        <name>Zn(2+)</name>
        <dbReference type="ChEBI" id="CHEBI:29105"/>
    </ligand>
</feature>
<dbReference type="eggNOG" id="KOG1579">
    <property type="taxonomic scope" value="Eukaryota"/>
</dbReference>
<keyword evidence="1 4" id="KW-0489">Methyltransferase</keyword>
<dbReference type="InParanoid" id="A0A1X7SVT7"/>
<comment type="pathway">
    <text evidence="3">Amino-acid biosynthesis; L-methionine biosynthesis via de novo pathway.</text>
</comment>
<evidence type="ECO:0000256" key="1">
    <source>
        <dbReference type="ARBA" id="ARBA00022603"/>
    </source>
</evidence>
<evidence type="ECO:0000259" key="5">
    <source>
        <dbReference type="PROSITE" id="PS50970"/>
    </source>
</evidence>